<dbReference type="AlphaFoldDB" id="A0A841JS05"/>
<dbReference type="EMBL" id="JACHEK010000004">
    <property type="protein sequence ID" value="MBB6144096.1"/>
    <property type="molecule type" value="Genomic_DNA"/>
</dbReference>
<reference evidence="2 3" key="1">
    <citation type="submission" date="2020-08" db="EMBL/GenBank/DDBJ databases">
        <title>Genomic Encyclopedia of Type Strains, Phase IV (KMG-IV): sequencing the most valuable type-strain genomes for metagenomic binning, comparative biology and taxonomic classification.</title>
        <authorList>
            <person name="Goeker M."/>
        </authorList>
    </citation>
    <scope>NUCLEOTIDE SEQUENCE [LARGE SCALE GENOMIC DNA]</scope>
    <source>
        <strain evidence="2 3">DSM 103733</strain>
    </source>
</reference>
<evidence type="ECO:0000313" key="3">
    <source>
        <dbReference type="Proteomes" id="UP000538666"/>
    </source>
</evidence>
<accession>A0A841JS05</accession>
<keyword evidence="3" id="KW-1185">Reference proteome</keyword>
<protein>
    <submittedName>
        <fullName evidence="2">Uncharacterized protein</fullName>
    </submittedName>
</protein>
<name>A0A841JS05_9BACT</name>
<organism evidence="2 3">
    <name type="scientific">Silvibacterium bohemicum</name>
    <dbReference type="NCBI Taxonomy" id="1577686"/>
    <lineage>
        <taxon>Bacteria</taxon>
        <taxon>Pseudomonadati</taxon>
        <taxon>Acidobacteriota</taxon>
        <taxon>Terriglobia</taxon>
        <taxon>Terriglobales</taxon>
        <taxon>Acidobacteriaceae</taxon>
        <taxon>Silvibacterium</taxon>
    </lineage>
</organism>
<sequence length="45" mass="5029">MIEVPHRAHIEADDTLFCPIQPKQKNEPAAGRRYDPEAVTVQKAG</sequence>
<evidence type="ECO:0000256" key="1">
    <source>
        <dbReference type="SAM" id="MobiDB-lite"/>
    </source>
</evidence>
<evidence type="ECO:0000313" key="2">
    <source>
        <dbReference type="EMBL" id="MBB6144096.1"/>
    </source>
</evidence>
<feature type="region of interest" description="Disordered" evidence="1">
    <location>
        <begin position="22"/>
        <end position="45"/>
    </location>
</feature>
<comment type="caution">
    <text evidence="2">The sequence shown here is derived from an EMBL/GenBank/DDBJ whole genome shotgun (WGS) entry which is preliminary data.</text>
</comment>
<gene>
    <name evidence="2" type="ORF">HNQ77_002048</name>
</gene>
<dbReference type="Proteomes" id="UP000538666">
    <property type="component" value="Unassembled WGS sequence"/>
</dbReference>
<feature type="compositionally biased region" description="Basic and acidic residues" evidence="1">
    <location>
        <begin position="24"/>
        <end position="36"/>
    </location>
</feature>
<proteinExistence type="predicted"/>